<dbReference type="AlphaFoldDB" id="A0A9X1YW14"/>
<dbReference type="PANTHER" id="PTHR43840">
    <property type="entry name" value="MITOCHONDRIAL METAL TRANSPORTER 1-RELATED"/>
    <property type="match status" value="1"/>
</dbReference>
<gene>
    <name evidence="8" type="ORF">M1B34_15070</name>
</gene>
<sequence length="303" mass="33844">MSNRGEQALLKQSTVLMFAVAIAGIVTGFISGAQSILFDGFFSLIATFIKILMLITAQLIAKQSNQRFQFGFWHLEPMVLLIEGSFLLLIAIYAFLNGVFGILNGGREIELGLVIVYAAVFSVVEFAYFFYVRHRNRTLKSSLIQFDNISWLVDAMLSVGLLVSFICALLLKHYGHGHGQWAVYVDPAILILLALSMLPPALKILRPALRDVLGIAPDQLDEKVRGVMEQAKLAHGFDDYISYVQKHGRARFIEIHIVLPADYPLQNVATLDELREEISAQLGQADSARWLTISFTGDRKWIA</sequence>
<dbReference type="GO" id="GO:0006882">
    <property type="term" value="P:intracellular zinc ion homeostasis"/>
    <property type="evidence" value="ECO:0007669"/>
    <property type="project" value="TreeGrafter"/>
</dbReference>
<dbReference type="Pfam" id="PF01545">
    <property type="entry name" value="Cation_efflux"/>
    <property type="match status" value="1"/>
</dbReference>
<keyword evidence="2" id="KW-0813">Transport</keyword>
<evidence type="ECO:0000259" key="7">
    <source>
        <dbReference type="Pfam" id="PF01545"/>
    </source>
</evidence>
<reference evidence="8 9" key="2">
    <citation type="journal article" date="2023" name="Plant Pathol.">
        <title>Dismantling and reorganizing Pseudomonas marginalis sensu#lato.</title>
        <authorList>
            <person name="Sawada H."/>
            <person name="Fujikawa T."/>
            <person name="Satou M."/>
        </authorList>
    </citation>
    <scope>NUCLEOTIDE SEQUENCE [LARGE SCALE GENOMIC DNA]</scope>
    <source>
        <strain evidence="8 9">MAFF 302030</strain>
    </source>
</reference>
<keyword evidence="3 6" id="KW-0812">Transmembrane</keyword>
<accession>A0A9X1YW14</accession>
<dbReference type="InterPro" id="IPR058533">
    <property type="entry name" value="Cation_efflux_TM"/>
</dbReference>
<feature type="transmembrane region" description="Helical" evidence="6">
    <location>
        <begin position="78"/>
        <end position="103"/>
    </location>
</feature>
<dbReference type="GO" id="GO:0015086">
    <property type="term" value="F:cadmium ion transmembrane transporter activity"/>
    <property type="evidence" value="ECO:0007669"/>
    <property type="project" value="TreeGrafter"/>
</dbReference>
<evidence type="ECO:0000256" key="1">
    <source>
        <dbReference type="ARBA" id="ARBA00004141"/>
    </source>
</evidence>
<dbReference type="GO" id="GO:0015093">
    <property type="term" value="F:ferrous iron transmembrane transporter activity"/>
    <property type="evidence" value="ECO:0007669"/>
    <property type="project" value="TreeGrafter"/>
</dbReference>
<keyword evidence="5 6" id="KW-0472">Membrane</keyword>
<dbReference type="RefSeq" id="WP_268265537.1">
    <property type="nucleotide sequence ID" value="NZ_JALQCW010000034.1"/>
</dbReference>
<dbReference type="GO" id="GO:0015341">
    <property type="term" value="F:zinc efflux antiporter activity"/>
    <property type="evidence" value="ECO:0007669"/>
    <property type="project" value="TreeGrafter"/>
</dbReference>
<dbReference type="PANTHER" id="PTHR43840:SF15">
    <property type="entry name" value="MITOCHONDRIAL METAL TRANSPORTER 1-RELATED"/>
    <property type="match status" value="1"/>
</dbReference>
<reference evidence="8 9" key="1">
    <citation type="journal article" date="2022" name="Int. J. Syst. Evol. Microbiol.">
        <title>Pseudomonas aegrilactucae sp. nov. and Pseudomonas morbosilactucae sp. nov., pathogens causing bacterial rot of lettuce in Japan.</title>
        <authorList>
            <person name="Sawada H."/>
            <person name="Fujikawa T."/>
            <person name="Satou M."/>
        </authorList>
    </citation>
    <scope>NUCLEOTIDE SEQUENCE [LARGE SCALE GENOMIC DNA]</scope>
    <source>
        <strain evidence="8 9">MAFF 302030</strain>
    </source>
</reference>
<protein>
    <submittedName>
        <fullName evidence="8">Cation transporter</fullName>
    </submittedName>
</protein>
<evidence type="ECO:0000256" key="2">
    <source>
        <dbReference type="ARBA" id="ARBA00022448"/>
    </source>
</evidence>
<dbReference type="InterPro" id="IPR027469">
    <property type="entry name" value="Cation_efflux_TMD_sf"/>
</dbReference>
<evidence type="ECO:0000256" key="5">
    <source>
        <dbReference type="ARBA" id="ARBA00023136"/>
    </source>
</evidence>
<dbReference type="Proteomes" id="UP001155059">
    <property type="component" value="Unassembled WGS sequence"/>
</dbReference>
<evidence type="ECO:0000256" key="6">
    <source>
        <dbReference type="SAM" id="Phobius"/>
    </source>
</evidence>
<feature type="domain" description="Cation efflux protein transmembrane" evidence="7">
    <location>
        <begin position="13"/>
        <end position="211"/>
    </location>
</feature>
<feature type="transmembrane region" description="Helical" evidence="6">
    <location>
        <begin position="151"/>
        <end position="171"/>
    </location>
</feature>
<dbReference type="GO" id="GO:0005886">
    <property type="term" value="C:plasma membrane"/>
    <property type="evidence" value="ECO:0007669"/>
    <property type="project" value="TreeGrafter"/>
</dbReference>
<comment type="subcellular location">
    <subcellularLocation>
        <location evidence="1">Membrane</location>
        <topology evidence="1">Multi-pass membrane protein</topology>
    </subcellularLocation>
</comment>
<feature type="transmembrane region" description="Helical" evidence="6">
    <location>
        <begin position="36"/>
        <end position="57"/>
    </location>
</feature>
<evidence type="ECO:0000256" key="4">
    <source>
        <dbReference type="ARBA" id="ARBA00022989"/>
    </source>
</evidence>
<proteinExistence type="predicted"/>
<dbReference type="InterPro" id="IPR050291">
    <property type="entry name" value="CDF_Transporter"/>
</dbReference>
<evidence type="ECO:0000256" key="3">
    <source>
        <dbReference type="ARBA" id="ARBA00022692"/>
    </source>
</evidence>
<feature type="transmembrane region" description="Helical" evidence="6">
    <location>
        <begin position="183"/>
        <end position="202"/>
    </location>
</feature>
<keyword evidence="4 6" id="KW-1133">Transmembrane helix</keyword>
<evidence type="ECO:0000313" key="8">
    <source>
        <dbReference type="EMBL" id="MCK9798994.1"/>
    </source>
</evidence>
<evidence type="ECO:0000313" key="9">
    <source>
        <dbReference type="Proteomes" id="UP001155059"/>
    </source>
</evidence>
<feature type="transmembrane region" description="Helical" evidence="6">
    <location>
        <begin position="109"/>
        <end position="131"/>
    </location>
</feature>
<feature type="transmembrane region" description="Helical" evidence="6">
    <location>
        <begin position="12"/>
        <end position="30"/>
    </location>
</feature>
<dbReference type="Gene3D" id="1.20.1510.10">
    <property type="entry name" value="Cation efflux protein transmembrane domain"/>
    <property type="match status" value="1"/>
</dbReference>
<dbReference type="SUPFAM" id="SSF161111">
    <property type="entry name" value="Cation efflux protein transmembrane domain-like"/>
    <property type="match status" value="1"/>
</dbReference>
<dbReference type="EMBL" id="JALQCW010000034">
    <property type="protein sequence ID" value="MCK9798994.1"/>
    <property type="molecule type" value="Genomic_DNA"/>
</dbReference>
<comment type="caution">
    <text evidence="8">The sequence shown here is derived from an EMBL/GenBank/DDBJ whole genome shotgun (WGS) entry which is preliminary data.</text>
</comment>
<organism evidence="8 9">
    <name type="scientific">Pseudomonas morbosilactucae</name>
    <dbReference type="NCBI Taxonomy" id="2938197"/>
    <lineage>
        <taxon>Bacteria</taxon>
        <taxon>Pseudomonadati</taxon>
        <taxon>Pseudomonadota</taxon>
        <taxon>Gammaproteobacteria</taxon>
        <taxon>Pseudomonadales</taxon>
        <taxon>Pseudomonadaceae</taxon>
        <taxon>Pseudomonas</taxon>
    </lineage>
</organism>
<name>A0A9X1YW14_9PSED</name>